<keyword evidence="1" id="KW-1185">Reference proteome</keyword>
<accession>A0A8N4QI70</accession>
<organism evidence="1 2">
    <name type="scientific">Bactrocera dorsalis</name>
    <name type="common">Oriental fruit fly</name>
    <name type="synonym">Dacus dorsalis</name>
    <dbReference type="NCBI Taxonomy" id="27457"/>
    <lineage>
        <taxon>Eukaryota</taxon>
        <taxon>Metazoa</taxon>
        <taxon>Ecdysozoa</taxon>
        <taxon>Arthropoda</taxon>
        <taxon>Hexapoda</taxon>
        <taxon>Insecta</taxon>
        <taxon>Pterygota</taxon>
        <taxon>Neoptera</taxon>
        <taxon>Endopterygota</taxon>
        <taxon>Diptera</taxon>
        <taxon>Brachycera</taxon>
        <taxon>Muscomorpha</taxon>
        <taxon>Tephritoidea</taxon>
        <taxon>Tephritidae</taxon>
        <taxon>Bactrocera</taxon>
        <taxon>Bactrocera</taxon>
    </lineage>
</organism>
<proteinExistence type="predicted"/>
<dbReference type="InterPro" id="IPR006631">
    <property type="entry name" value="DM4_12"/>
</dbReference>
<dbReference type="Pfam" id="PF07841">
    <property type="entry name" value="DM4_12"/>
    <property type="match status" value="1"/>
</dbReference>
<dbReference type="RefSeq" id="XP_029409133.2">
    <property type="nucleotide sequence ID" value="XM_029553273.2"/>
</dbReference>
<dbReference type="GeneID" id="115066652"/>
<gene>
    <name evidence="2" type="primary">LOC115066652</name>
</gene>
<protein>
    <submittedName>
        <fullName evidence="2">Uncharacterized protein LOC115066652</fullName>
    </submittedName>
</protein>
<evidence type="ECO:0000313" key="2">
    <source>
        <dbReference type="RefSeq" id="XP_029409133.2"/>
    </source>
</evidence>
<dbReference type="PANTHER" id="PTHR21398">
    <property type="entry name" value="AGAP007094-PA"/>
    <property type="match status" value="1"/>
</dbReference>
<reference evidence="2" key="2">
    <citation type="submission" date="2025-08" db="UniProtKB">
        <authorList>
            <consortium name="RefSeq"/>
        </authorList>
    </citation>
    <scope>IDENTIFICATION</scope>
    <source>
        <tissue evidence="2">Adult</tissue>
    </source>
</reference>
<sequence>MLSRYFVIKIYTFSSFFFKSFHIAATYLLHPNNSWLQITGSISYPIIGLPMHRSFYFDWGFQMNYDFPYNLASFYNAPIWKLEKRDVNNDRSRDPRDFSKLNFHGVETLEYHGLFKNWLDASKDRHFFDFTAGELYNALESLIESYGYHRSCLLQSVCDIAQYPFGAEEQHVLQDLITFLLTPSWHLGFVASEEAQRKAYETAEWSGTHGLNCRRLYPACRRNFLRTITKVILDNS</sequence>
<dbReference type="PANTHER" id="PTHR21398:SF4">
    <property type="entry name" value="AGAP002980-PA"/>
    <property type="match status" value="1"/>
</dbReference>
<dbReference type="KEGG" id="bdr:115066652"/>
<reference evidence="1" key="1">
    <citation type="submission" date="2025-05" db="UniProtKB">
        <authorList>
            <consortium name="RefSeq"/>
        </authorList>
    </citation>
    <scope>NUCLEOTIDE SEQUENCE [LARGE SCALE GENOMIC DNA]</scope>
</reference>
<dbReference type="Proteomes" id="UP001652620">
    <property type="component" value="Chromosome 2"/>
</dbReference>
<dbReference type="OrthoDB" id="8186940at2759"/>
<dbReference type="AlphaFoldDB" id="A0A8N4QI70"/>
<evidence type="ECO:0000313" key="1">
    <source>
        <dbReference type="Proteomes" id="UP001652620"/>
    </source>
</evidence>
<dbReference type="SMART" id="SM00718">
    <property type="entry name" value="DM4_12"/>
    <property type="match status" value="1"/>
</dbReference>
<name>A0A8N4QI70_BACDO</name>